<dbReference type="InterPro" id="IPR036465">
    <property type="entry name" value="vWFA_dom_sf"/>
</dbReference>
<dbReference type="SUPFAM" id="SSF53300">
    <property type="entry name" value="vWA-like"/>
    <property type="match status" value="1"/>
</dbReference>
<evidence type="ECO:0000313" key="2">
    <source>
        <dbReference type="Proteomes" id="UP001230908"/>
    </source>
</evidence>
<dbReference type="EMBL" id="JAVHUY010000031">
    <property type="protein sequence ID" value="MDQ7908568.1"/>
    <property type="molecule type" value="Genomic_DNA"/>
</dbReference>
<dbReference type="PANTHER" id="PTHR39338:SF5">
    <property type="entry name" value="BLR6139 PROTEIN"/>
    <property type="match status" value="1"/>
</dbReference>
<comment type="caution">
    <text evidence="1">The sequence shown here is derived from an EMBL/GenBank/DDBJ whole genome shotgun (WGS) entry which is preliminary data.</text>
</comment>
<dbReference type="Proteomes" id="UP001230908">
    <property type="component" value="Unassembled WGS sequence"/>
</dbReference>
<proteinExistence type="predicted"/>
<dbReference type="PANTHER" id="PTHR39338">
    <property type="entry name" value="BLL5662 PROTEIN-RELATED"/>
    <property type="match status" value="1"/>
</dbReference>
<evidence type="ECO:0000313" key="1">
    <source>
        <dbReference type="EMBL" id="MDQ7908568.1"/>
    </source>
</evidence>
<dbReference type="InterPro" id="IPR008912">
    <property type="entry name" value="Uncharacterised_CoxE"/>
</dbReference>
<dbReference type="Pfam" id="PF05762">
    <property type="entry name" value="VWA_CoxE"/>
    <property type="match status" value="1"/>
</dbReference>
<organism evidence="1 2">
    <name type="scientific">Phytohabitans maris</name>
    <dbReference type="NCBI Taxonomy" id="3071409"/>
    <lineage>
        <taxon>Bacteria</taxon>
        <taxon>Bacillati</taxon>
        <taxon>Actinomycetota</taxon>
        <taxon>Actinomycetes</taxon>
        <taxon>Micromonosporales</taxon>
        <taxon>Micromonosporaceae</taxon>
    </lineage>
</organism>
<reference evidence="1 2" key="1">
    <citation type="submission" date="2023-08" db="EMBL/GenBank/DDBJ databases">
        <title>Phytohabitans sansha sp. nov., isolated from marine sediment.</title>
        <authorList>
            <person name="Zhao Y."/>
            <person name="Yi K."/>
        </authorList>
    </citation>
    <scope>NUCLEOTIDE SEQUENCE [LARGE SCALE GENOMIC DNA]</scope>
    <source>
        <strain evidence="1 2">ZYX-F-186</strain>
    </source>
</reference>
<name>A0ABU0ZNE2_9ACTN</name>
<dbReference type="InterPro" id="IPR011195">
    <property type="entry name" value="UCP010256"/>
</dbReference>
<protein>
    <submittedName>
        <fullName evidence="1">VWA domain-containing protein</fullName>
    </submittedName>
</protein>
<keyword evidence="2" id="KW-1185">Reference proteome</keyword>
<dbReference type="RefSeq" id="WP_308715839.1">
    <property type="nucleotide sequence ID" value="NZ_JAVHUY010000031.1"/>
</dbReference>
<dbReference type="PIRSF" id="PIRSF010256">
    <property type="entry name" value="CoxE_vWa"/>
    <property type="match status" value="1"/>
</dbReference>
<gene>
    <name evidence="1" type="ORF">RB614_28960</name>
</gene>
<sequence length="442" mass="48626">MLDLLAGLVRELRAVGIPVSPTEHIDAARALGHVPVTDRPAVRAALAATLVKSQDHVAAFETVFGLYFTAGPAPGFDGLDADSLDGLLHRALRDRDRLTLRALAAQLVTRYAGMEPGRPVAGTFYLVKTLRQVDLDGLRDRLVAEASAGASPLDARLAAEEYTARTAEFRTEVEDEIRRRLVADRGAEAVARTLRRPLPEDVDFLRASRAEVAALRDTVRPLARKLSARLARRRRGHRTGPLDFRRTARRSMSTGGTPMEPVFRRPHPARPELMVVADISGSVSAFAAFTLQLVDALRSEFAKVRSFVFVDGVEEITDLLRTAEDLTEVTRTLNGGSSAVWLDGRSDYGHALATFAERWGPQVKSRSTVIVLGDARNNYHAPRVESLAAVAARARHLYWLNPEPETAWDDGDSVIGQYAAHCDGVFECRNLRQLKAFVERLD</sequence>
<accession>A0ABU0ZNE2</accession>